<evidence type="ECO:0000313" key="4">
    <source>
        <dbReference type="EMBL" id="CAG9708610.1"/>
    </source>
</evidence>
<accession>A0A2A7MGN6</accession>
<reference evidence="6 8" key="2">
    <citation type="submission" date="2018-06" db="EMBL/GenBank/DDBJ databases">
        <authorList>
            <consortium name="IHU Genomes"/>
        </authorList>
    </citation>
    <scope>NUCLEOTIDE SEQUENCE [LARGE SCALE GENOMIC DNA]</scope>
    <source>
        <strain evidence="6 8">NEC25</strain>
    </source>
</reference>
<feature type="coiled-coil region" evidence="2">
    <location>
        <begin position="42"/>
        <end position="90"/>
    </location>
</feature>
<reference evidence="5 7" key="1">
    <citation type="submission" date="2017-10" db="EMBL/GenBank/DDBJ databases">
        <title>Effective Description of Clostridium neonatale sp. nov. linked to necrotizing enterocolitis in neonates and a clarification of species assignable to the genus Clostridium (Prazmowski 1880) emend. Lawson and Rainey 2016.</title>
        <authorList>
            <person name="Bernard K."/>
            <person name="Burdz T."/>
            <person name="Wiebe D."/>
            <person name="Balcewich B."/>
            <person name="Alfa M."/>
            <person name="Bernier A.-M."/>
        </authorList>
    </citation>
    <scope>NUCLEOTIDE SEQUENCE [LARGE SCALE GENOMIC DNA]</scope>
    <source>
        <strain evidence="5 7">LCDC99A005</strain>
    </source>
</reference>
<gene>
    <name evidence="4" type="ORF">CNEO_43729</name>
    <name evidence="6" type="ORF">CNEONATNEC25_01774</name>
    <name evidence="5" type="ORF">CQ394_03295</name>
</gene>
<keyword evidence="3" id="KW-0472">Membrane</keyword>
<proteinExistence type="inferred from homology"/>
<dbReference type="InterPro" id="IPR010273">
    <property type="entry name" value="DUF881"/>
</dbReference>
<evidence type="ECO:0000256" key="3">
    <source>
        <dbReference type="SAM" id="Phobius"/>
    </source>
</evidence>
<evidence type="ECO:0000313" key="7">
    <source>
        <dbReference type="Proteomes" id="UP000220840"/>
    </source>
</evidence>
<name>A0A2A7MGN6_9CLOT</name>
<dbReference type="Proteomes" id="UP000431451">
    <property type="component" value="Unassembled WGS sequence"/>
</dbReference>
<keyword evidence="3" id="KW-0812">Transmembrane</keyword>
<dbReference type="OrthoDB" id="9776196at2"/>
<evidence type="ECO:0000313" key="5">
    <source>
        <dbReference type="EMBL" id="PEG30759.1"/>
    </source>
</evidence>
<dbReference type="EMBL" id="UWJD01000001">
    <property type="protein sequence ID" value="VCT84174.1"/>
    <property type="molecule type" value="Genomic_DNA"/>
</dbReference>
<sequence length="247" mass="28269">MIKKNSSFFVFIAAIIVGILISVNFDFERIKSSYTQISSAEYQKAIEERNNLYKDIGNIKEDNIEMKLTINRYMREDEQNEKILEDMKNQIGDYQLFTGMSAVEGPGIILKINDGYTNYNEDMEEDINSKLLHDSDMALVLNELRNAGAEAISVNNHRVIPWSGVICNWAFIGFEDGSMEYAPFNIYAIGDPEKLKAALMEDGSHIKQLMIRKLNIEIETRNKITMPATSSNGIIQFMERNENIKEN</sequence>
<dbReference type="RefSeq" id="WP_097919318.1">
    <property type="nucleotide sequence ID" value="NZ_CAKJVD010000036.1"/>
</dbReference>
<dbReference type="Proteomes" id="UP000220840">
    <property type="component" value="Unassembled WGS sequence"/>
</dbReference>
<organism evidence="5 7">
    <name type="scientific">Clostridium neonatale</name>
    <dbReference type="NCBI Taxonomy" id="137838"/>
    <lineage>
        <taxon>Bacteria</taxon>
        <taxon>Bacillati</taxon>
        <taxon>Bacillota</taxon>
        <taxon>Clostridia</taxon>
        <taxon>Eubacteriales</taxon>
        <taxon>Clostridiaceae</taxon>
        <taxon>Clostridium</taxon>
    </lineage>
</organism>
<feature type="transmembrane region" description="Helical" evidence="3">
    <location>
        <begin position="6"/>
        <end position="25"/>
    </location>
</feature>
<comment type="similarity">
    <text evidence="1">Belongs to the UPF0749 family.</text>
</comment>
<dbReference type="Proteomes" id="UP000789738">
    <property type="component" value="Unassembled WGS sequence"/>
</dbReference>
<keyword evidence="2" id="KW-0175">Coiled coil</keyword>
<dbReference type="Gene3D" id="3.30.70.1880">
    <property type="entry name" value="Protein of unknown function DUF881"/>
    <property type="match status" value="1"/>
</dbReference>
<dbReference type="AlphaFoldDB" id="A0A2A7MGN6"/>
<evidence type="ECO:0000256" key="2">
    <source>
        <dbReference type="SAM" id="Coils"/>
    </source>
</evidence>
<dbReference type="GeneID" id="68877121"/>
<dbReference type="PANTHER" id="PTHR37313">
    <property type="entry name" value="UPF0749 PROTEIN RV1825"/>
    <property type="match status" value="1"/>
</dbReference>
<keyword evidence="7" id="KW-1185">Reference proteome</keyword>
<keyword evidence="3" id="KW-1133">Transmembrane helix</keyword>
<dbReference type="EMBL" id="PDCJ01000001">
    <property type="protein sequence ID" value="PEG30759.1"/>
    <property type="molecule type" value="Genomic_DNA"/>
</dbReference>
<evidence type="ECO:0000313" key="8">
    <source>
        <dbReference type="Proteomes" id="UP000431451"/>
    </source>
</evidence>
<reference evidence="4" key="3">
    <citation type="submission" date="2021-10" db="EMBL/GenBank/DDBJ databases">
        <authorList>
            <person name="Mesa V."/>
        </authorList>
    </citation>
    <scope>NUCLEOTIDE SEQUENCE</scope>
    <source>
        <strain evidence="4">CC3_PB</strain>
    </source>
</reference>
<evidence type="ECO:0000313" key="6">
    <source>
        <dbReference type="EMBL" id="VCT84174.1"/>
    </source>
</evidence>
<dbReference type="STRING" id="137838.GCA_001458595_02119"/>
<dbReference type="Pfam" id="PF05949">
    <property type="entry name" value="DUF881"/>
    <property type="match status" value="1"/>
</dbReference>
<evidence type="ECO:0000256" key="1">
    <source>
        <dbReference type="ARBA" id="ARBA00009108"/>
    </source>
</evidence>
<dbReference type="PANTHER" id="PTHR37313:SF2">
    <property type="entry name" value="UPF0749 PROTEIN YLXX"/>
    <property type="match status" value="1"/>
</dbReference>
<protein>
    <submittedName>
        <fullName evidence="5">Division initiation protein</fullName>
    </submittedName>
</protein>
<dbReference type="EMBL" id="CAKJVE010000004">
    <property type="protein sequence ID" value="CAG9708610.1"/>
    <property type="molecule type" value="Genomic_DNA"/>
</dbReference>